<organism evidence="1 2">
    <name type="scientific">Ehrlichia muris AS145</name>
    <dbReference type="NCBI Taxonomy" id="1423892"/>
    <lineage>
        <taxon>Bacteria</taxon>
        <taxon>Pseudomonadati</taxon>
        <taxon>Pseudomonadota</taxon>
        <taxon>Alphaproteobacteria</taxon>
        <taxon>Rickettsiales</taxon>
        <taxon>Anaplasmataceae</taxon>
        <taxon>Ehrlichia</taxon>
    </lineage>
</organism>
<evidence type="ECO:0000313" key="1">
    <source>
        <dbReference type="EMBL" id="AHC39733.1"/>
    </source>
</evidence>
<accession>V9R8V6</accession>
<dbReference type="EMBL" id="CP006917">
    <property type="protein sequence ID" value="AHC39733.1"/>
    <property type="molecule type" value="Genomic_DNA"/>
</dbReference>
<dbReference type="HOGENOM" id="CLU_3381662_0_0_5"/>
<evidence type="ECO:0000313" key="2">
    <source>
        <dbReference type="Proteomes" id="UP000018689"/>
    </source>
</evidence>
<proteinExistence type="predicted"/>
<name>V9R8V6_9RICK</name>
<protein>
    <submittedName>
        <fullName evidence="1">Uncharacterized protein</fullName>
    </submittedName>
</protein>
<reference evidence="1 2" key="1">
    <citation type="journal article" date="2014" name="Genome Announc.">
        <title>Complete Genome Sequence of Ehrlichia muris Strain AS145T, a Model Monocytotropic Ehrlichia Strain.</title>
        <authorList>
            <person name="Thirumalapura N.R."/>
            <person name="Qin X."/>
            <person name="Kuriakose J.A."/>
            <person name="Walker D.H."/>
        </authorList>
    </citation>
    <scope>NUCLEOTIDE SEQUENCE [LARGE SCALE GENOMIC DNA]</scope>
    <source>
        <strain evidence="2">AS154</strain>
    </source>
</reference>
<dbReference type="Proteomes" id="UP000018689">
    <property type="component" value="Chromosome"/>
</dbReference>
<dbReference type="KEGG" id="emr:EMUR_03720"/>
<sequence>MDVVYVYVYVFSEIIRVNCNVKTAYMKSEVHVL</sequence>
<gene>
    <name evidence="1" type="ORF">EMUR_03720</name>
</gene>
<dbReference type="AlphaFoldDB" id="V9R8V6"/>
<keyword evidence="2" id="KW-1185">Reference proteome</keyword>